<dbReference type="RefSeq" id="WP_134219856.1">
    <property type="nucleotide sequence ID" value="NZ_QFGA01000002.1"/>
</dbReference>
<comment type="caution">
    <text evidence="2">The sequence shown here is derived from an EMBL/GenBank/DDBJ whole genome shotgun (WGS) entry which is preliminary data.</text>
</comment>
<dbReference type="SUPFAM" id="SSF46955">
    <property type="entry name" value="Putative DNA-binding domain"/>
    <property type="match status" value="1"/>
</dbReference>
<evidence type="ECO:0000313" key="3">
    <source>
        <dbReference type="Proteomes" id="UP000298324"/>
    </source>
</evidence>
<dbReference type="Pfam" id="PF00376">
    <property type="entry name" value="MerR"/>
    <property type="match status" value="1"/>
</dbReference>
<evidence type="ECO:0000259" key="1">
    <source>
        <dbReference type="PROSITE" id="PS50937"/>
    </source>
</evidence>
<dbReference type="InterPro" id="IPR000551">
    <property type="entry name" value="MerR-type_HTH_dom"/>
</dbReference>
<evidence type="ECO:0000313" key="2">
    <source>
        <dbReference type="EMBL" id="TEB06114.1"/>
    </source>
</evidence>
<keyword evidence="3" id="KW-1185">Reference proteome</keyword>
<gene>
    <name evidence="2" type="ORF">Psch_03156</name>
</gene>
<dbReference type="GO" id="GO:0003677">
    <property type="term" value="F:DNA binding"/>
    <property type="evidence" value="ECO:0007669"/>
    <property type="project" value="InterPro"/>
</dbReference>
<dbReference type="GO" id="GO:0006355">
    <property type="term" value="P:regulation of DNA-templated transcription"/>
    <property type="evidence" value="ECO:0007669"/>
    <property type="project" value="InterPro"/>
</dbReference>
<accession>A0A4Y7RAX1</accession>
<organism evidence="2 3">
    <name type="scientific">Pelotomaculum schinkii</name>
    <dbReference type="NCBI Taxonomy" id="78350"/>
    <lineage>
        <taxon>Bacteria</taxon>
        <taxon>Bacillati</taxon>
        <taxon>Bacillota</taxon>
        <taxon>Clostridia</taxon>
        <taxon>Eubacteriales</taxon>
        <taxon>Desulfotomaculaceae</taxon>
        <taxon>Pelotomaculum</taxon>
    </lineage>
</organism>
<dbReference type="Gene3D" id="1.10.1660.10">
    <property type="match status" value="1"/>
</dbReference>
<feature type="domain" description="HTH merR-type" evidence="1">
    <location>
        <begin position="4"/>
        <end position="47"/>
    </location>
</feature>
<dbReference type="CDD" id="cd04761">
    <property type="entry name" value="HTH_MerR-SF"/>
    <property type="match status" value="1"/>
</dbReference>
<dbReference type="EMBL" id="QFGA01000002">
    <property type="protein sequence ID" value="TEB06114.1"/>
    <property type="molecule type" value="Genomic_DNA"/>
</dbReference>
<sequence>MEKLLTSHQLAKLLNVWPHTLHCWEREGKLKPLLTPGGHRRYKESQIMTSSFSARIYGKRGWRVAKKLTWLIEQEVTACENHG</sequence>
<reference evidence="2 3" key="1">
    <citation type="journal article" date="2018" name="Environ. Microbiol.">
        <title>Novel energy conservation strategies and behaviour of Pelotomaculum schinkii driving syntrophic propionate catabolism.</title>
        <authorList>
            <person name="Hidalgo-Ahumada C.A.P."/>
            <person name="Nobu M.K."/>
            <person name="Narihiro T."/>
            <person name="Tamaki H."/>
            <person name="Liu W.T."/>
            <person name="Kamagata Y."/>
            <person name="Stams A.J.M."/>
            <person name="Imachi H."/>
            <person name="Sousa D.Z."/>
        </authorList>
    </citation>
    <scope>NUCLEOTIDE SEQUENCE [LARGE SCALE GENOMIC DNA]</scope>
    <source>
        <strain evidence="2 3">HH</strain>
    </source>
</reference>
<dbReference type="Proteomes" id="UP000298324">
    <property type="component" value="Unassembled WGS sequence"/>
</dbReference>
<name>A0A4Y7RAX1_9FIRM</name>
<protein>
    <submittedName>
        <fullName evidence="2">MerR family regulatory protein</fullName>
    </submittedName>
</protein>
<dbReference type="AlphaFoldDB" id="A0A4Y7RAX1"/>
<dbReference type="InterPro" id="IPR009061">
    <property type="entry name" value="DNA-bd_dom_put_sf"/>
</dbReference>
<dbReference type="PROSITE" id="PS50937">
    <property type="entry name" value="HTH_MERR_2"/>
    <property type="match status" value="1"/>
</dbReference>
<proteinExistence type="predicted"/>